<dbReference type="VEuPathDB" id="VectorBase:RSAN_053791"/>
<dbReference type="Gene3D" id="3.40.50.300">
    <property type="entry name" value="P-loop containing nucleotide triphosphate hydrolases"/>
    <property type="match status" value="1"/>
</dbReference>
<name>A0A9D4PAZ3_RHISA</name>
<dbReference type="PROSITE" id="PS51194">
    <property type="entry name" value="HELICASE_CTER"/>
    <property type="match status" value="1"/>
</dbReference>
<protein>
    <recommendedName>
        <fullName evidence="1">Helicase C-terminal domain-containing protein</fullName>
    </recommendedName>
</protein>
<dbReference type="InterPro" id="IPR027417">
    <property type="entry name" value="P-loop_NTPase"/>
</dbReference>
<dbReference type="SUPFAM" id="SSF52540">
    <property type="entry name" value="P-loop containing nucleoside triphosphate hydrolases"/>
    <property type="match status" value="1"/>
</dbReference>
<sequence>MAILNVAEAVMDVMVEIFLPPPMNLQPFNFQDPNANQPRPKVAPAYRQALGDSSRSVSEMLKKRKCTVRVHKRYDVHPLCEDLLDDYVQVNVGVKTAPFDRNVEQIPIVCDEAEKNNRLVTVLEDILNEGRHKVIVFVETKQTVDDVATLLLLRDWPVVGVHGNKRDDELDWALAAFRGDGALVLVSTDMCARKLDVAGGVRYVINYDYPRSSEVYKRRLEHASHSNGVGVAYTFFTHQDKRHAWDFVSILCEAGVVVPRELTEMAKETARDRRVGVSRTGELRVE</sequence>
<dbReference type="EMBL" id="JABSTV010001255">
    <property type="protein sequence ID" value="KAH7935394.1"/>
    <property type="molecule type" value="Genomic_DNA"/>
</dbReference>
<comment type="caution">
    <text evidence="2">The sequence shown here is derived from an EMBL/GenBank/DDBJ whole genome shotgun (WGS) entry which is preliminary data.</text>
</comment>
<evidence type="ECO:0000313" key="3">
    <source>
        <dbReference type="Proteomes" id="UP000821837"/>
    </source>
</evidence>
<dbReference type="AlphaFoldDB" id="A0A9D4PAZ3"/>
<reference evidence="2" key="1">
    <citation type="journal article" date="2020" name="Cell">
        <title>Large-Scale Comparative Analyses of Tick Genomes Elucidate Their Genetic Diversity and Vector Capacities.</title>
        <authorList>
            <consortium name="Tick Genome and Microbiome Consortium (TIGMIC)"/>
            <person name="Jia N."/>
            <person name="Wang J."/>
            <person name="Shi W."/>
            <person name="Du L."/>
            <person name="Sun Y."/>
            <person name="Zhan W."/>
            <person name="Jiang J.F."/>
            <person name="Wang Q."/>
            <person name="Zhang B."/>
            <person name="Ji P."/>
            <person name="Bell-Sakyi L."/>
            <person name="Cui X.M."/>
            <person name="Yuan T.T."/>
            <person name="Jiang B.G."/>
            <person name="Yang W.F."/>
            <person name="Lam T.T."/>
            <person name="Chang Q.C."/>
            <person name="Ding S.J."/>
            <person name="Wang X.J."/>
            <person name="Zhu J.G."/>
            <person name="Ruan X.D."/>
            <person name="Zhao L."/>
            <person name="Wei J.T."/>
            <person name="Ye R.Z."/>
            <person name="Que T.C."/>
            <person name="Du C.H."/>
            <person name="Zhou Y.H."/>
            <person name="Cheng J.X."/>
            <person name="Dai P.F."/>
            <person name="Guo W.B."/>
            <person name="Han X.H."/>
            <person name="Huang E.J."/>
            <person name="Li L.F."/>
            <person name="Wei W."/>
            <person name="Gao Y.C."/>
            <person name="Liu J.Z."/>
            <person name="Shao H.Z."/>
            <person name="Wang X."/>
            <person name="Wang C.C."/>
            <person name="Yang T.C."/>
            <person name="Huo Q.B."/>
            <person name="Li W."/>
            <person name="Chen H.Y."/>
            <person name="Chen S.E."/>
            <person name="Zhou L.G."/>
            <person name="Ni X.B."/>
            <person name="Tian J.H."/>
            <person name="Sheng Y."/>
            <person name="Liu T."/>
            <person name="Pan Y.S."/>
            <person name="Xia L.Y."/>
            <person name="Li J."/>
            <person name="Zhao F."/>
            <person name="Cao W.C."/>
        </authorList>
    </citation>
    <scope>NUCLEOTIDE SEQUENCE</scope>
    <source>
        <strain evidence="2">Rsan-2018</strain>
    </source>
</reference>
<dbReference type="CDD" id="cd18787">
    <property type="entry name" value="SF2_C_DEAD"/>
    <property type="match status" value="1"/>
</dbReference>
<dbReference type="Proteomes" id="UP000821837">
    <property type="component" value="Unassembled WGS sequence"/>
</dbReference>
<dbReference type="Pfam" id="PF00271">
    <property type="entry name" value="Helicase_C"/>
    <property type="match status" value="1"/>
</dbReference>
<organism evidence="2 3">
    <name type="scientific">Rhipicephalus sanguineus</name>
    <name type="common">Brown dog tick</name>
    <name type="synonym">Ixodes sanguineus</name>
    <dbReference type="NCBI Taxonomy" id="34632"/>
    <lineage>
        <taxon>Eukaryota</taxon>
        <taxon>Metazoa</taxon>
        <taxon>Ecdysozoa</taxon>
        <taxon>Arthropoda</taxon>
        <taxon>Chelicerata</taxon>
        <taxon>Arachnida</taxon>
        <taxon>Acari</taxon>
        <taxon>Parasitiformes</taxon>
        <taxon>Ixodida</taxon>
        <taxon>Ixodoidea</taxon>
        <taxon>Ixodidae</taxon>
        <taxon>Rhipicephalinae</taxon>
        <taxon>Rhipicephalus</taxon>
        <taxon>Rhipicephalus</taxon>
    </lineage>
</organism>
<gene>
    <name evidence="2" type="ORF">HPB52_006893</name>
</gene>
<dbReference type="PANTHER" id="PTHR47958">
    <property type="entry name" value="ATP-DEPENDENT RNA HELICASE DBP3"/>
    <property type="match status" value="1"/>
</dbReference>
<proteinExistence type="predicted"/>
<keyword evidence="3" id="KW-1185">Reference proteome</keyword>
<evidence type="ECO:0000313" key="2">
    <source>
        <dbReference type="EMBL" id="KAH7935394.1"/>
    </source>
</evidence>
<evidence type="ECO:0000259" key="1">
    <source>
        <dbReference type="PROSITE" id="PS51194"/>
    </source>
</evidence>
<dbReference type="SMART" id="SM00490">
    <property type="entry name" value="HELICc"/>
    <property type="match status" value="1"/>
</dbReference>
<accession>A0A9D4PAZ3</accession>
<dbReference type="InterPro" id="IPR001650">
    <property type="entry name" value="Helicase_C-like"/>
</dbReference>
<feature type="domain" description="Helicase C-terminal" evidence="1">
    <location>
        <begin position="122"/>
        <end position="266"/>
    </location>
</feature>
<reference evidence="2" key="2">
    <citation type="submission" date="2021-09" db="EMBL/GenBank/DDBJ databases">
        <authorList>
            <person name="Jia N."/>
            <person name="Wang J."/>
            <person name="Shi W."/>
            <person name="Du L."/>
            <person name="Sun Y."/>
            <person name="Zhan W."/>
            <person name="Jiang J."/>
            <person name="Wang Q."/>
            <person name="Zhang B."/>
            <person name="Ji P."/>
            <person name="Sakyi L.B."/>
            <person name="Cui X."/>
            <person name="Yuan T."/>
            <person name="Jiang B."/>
            <person name="Yang W."/>
            <person name="Lam T.T.-Y."/>
            <person name="Chang Q."/>
            <person name="Ding S."/>
            <person name="Wang X."/>
            <person name="Zhu J."/>
            <person name="Ruan X."/>
            <person name="Zhao L."/>
            <person name="Wei J."/>
            <person name="Que T."/>
            <person name="Du C."/>
            <person name="Cheng J."/>
            <person name="Dai P."/>
            <person name="Han X."/>
            <person name="Huang E."/>
            <person name="Gao Y."/>
            <person name="Liu J."/>
            <person name="Shao H."/>
            <person name="Ye R."/>
            <person name="Li L."/>
            <person name="Wei W."/>
            <person name="Wang X."/>
            <person name="Wang C."/>
            <person name="Huo Q."/>
            <person name="Li W."/>
            <person name="Guo W."/>
            <person name="Chen H."/>
            <person name="Chen S."/>
            <person name="Zhou L."/>
            <person name="Zhou L."/>
            <person name="Ni X."/>
            <person name="Tian J."/>
            <person name="Zhou Y."/>
            <person name="Sheng Y."/>
            <person name="Liu T."/>
            <person name="Pan Y."/>
            <person name="Xia L."/>
            <person name="Li J."/>
            <person name="Zhao F."/>
            <person name="Cao W."/>
        </authorList>
    </citation>
    <scope>NUCLEOTIDE SEQUENCE</scope>
    <source>
        <strain evidence="2">Rsan-2018</strain>
        <tissue evidence="2">Larvae</tissue>
    </source>
</reference>